<accession>A0A2T0MNT8</accession>
<gene>
    <name evidence="1" type="ORF">B0I32_11946</name>
</gene>
<dbReference type="EMBL" id="PVNG01000019">
    <property type="protein sequence ID" value="PRX59603.1"/>
    <property type="molecule type" value="Genomic_DNA"/>
</dbReference>
<evidence type="ECO:0000313" key="1">
    <source>
        <dbReference type="EMBL" id="PRX59603.1"/>
    </source>
</evidence>
<evidence type="ECO:0000313" key="2">
    <source>
        <dbReference type="Proteomes" id="UP000238312"/>
    </source>
</evidence>
<name>A0A2T0MNT8_9ACTN</name>
<sequence>MRTVLVTGCGNFGTDIHSRWWWLEHDQESFERLLDVLGPRP</sequence>
<keyword evidence="2" id="KW-1185">Reference proteome</keyword>
<organism evidence="1 2">
    <name type="scientific">Nonomuraea fuscirosea</name>
    <dbReference type="NCBI Taxonomy" id="1291556"/>
    <lineage>
        <taxon>Bacteria</taxon>
        <taxon>Bacillati</taxon>
        <taxon>Actinomycetota</taxon>
        <taxon>Actinomycetes</taxon>
        <taxon>Streptosporangiales</taxon>
        <taxon>Streptosporangiaceae</taxon>
        <taxon>Nonomuraea</taxon>
    </lineage>
</organism>
<dbReference type="AlphaFoldDB" id="A0A2T0MNT8"/>
<reference evidence="1 2" key="1">
    <citation type="submission" date="2018-03" db="EMBL/GenBank/DDBJ databases">
        <title>Genomic Encyclopedia of Type Strains, Phase III (KMG-III): the genomes of soil and plant-associated and newly described type strains.</title>
        <authorList>
            <person name="Whitman W."/>
        </authorList>
    </citation>
    <scope>NUCLEOTIDE SEQUENCE [LARGE SCALE GENOMIC DNA]</scope>
    <source>
        <strain evidence="1 2">CGMCC 4.7104</strain>
    </source>
</reference>
<dbReference type="Proteomes" id="UP000238312">
    <property type="component" value="Unassembled WGS sequence"/>
</dbReference>
<protein>
    <submittedName>
        <fullName evidence="1">Uncharacterized protein</fullName>
    </submittedName>
</protein>
<proteinExistence type="predicted"/>
<dbReference type="RefSeq" id="WP_281262644.1">
    <property type="nucleotide sequence ID" value="NZ_CP109074.1"/>
</dbReference>
<comment type="caution">
    <text evidence="1">The sequence shown here is derived from an EMBL/GenBank/DDBJ whole genome shotgun (WGS) entry which is preliminary data.</text>
</comment>